<dbReference type="EMBL" id="BK059098">
    <property type="protein sequence ID" value="DAE29773.1"/>
    <property type="molecule type" value="Genomic_DNA"/>
</dbReference>
<name>A0A8S5RFC6_9VIRU</name>
<accession>A0A8S5RFC6</accession>
<reference evidence="1" key="1">
    <citation type="journal article" date="2021" name="Proc. Natl. Acad. Sci. U.S.A.">
        <title>A Catalog of Tens of Thousands of Viruses from Human Metagenomes Reveals Hidden Associations with Chronic Diseases.</title>
        <authorList>
            <person name="Tisza M.J."/>
            <person name="Buck C.B."/>
        </authorList>
    </citation>
    <scope>NUCLEOTIDE SEQUENCE</scope>
    <source>
        <strain evidence="1">CtyMK1</strain>
    </source>
</reference>
<proteinExistence type="predicted"/>
<organism evidence="1">
    <name type="scientific">virus sp. ctyMK1</name>
    <dbReference type="NCBI Taxonomy" id="2828002"/>
    <lineage>
        <taxon>Viruses</taxon>
    </lineage>
</organism>
<sequence length="42" mass="5014">MILVEVRVSVYLKPVLIVYKLHVSNIWTKEKSLIIRHLIKKI</sequence>
<protein>
    <submittedName>
        <fullName evidence="1">Uncharacterized protein</fullName>
    </submittedName>
</protein>
<evidence type="ECO:0000313" key="1">
    <source>
        <dbReference type="EMBL" id="DAE29773.1"/>
    </source>
</evidence>